<keyword evidence="3" id="KW-0949">S-adenosyl-L-methionine</keyword>
<keyword evidence="6" id="KW-1185">Reference proteome</keyword>
<sequence>MSDVMDWDAAYQGHIFSGPPPWNIGTPQPAIASLIAAGQVHAPVLDAGCGIGDLTLALAEAGYTTTGVDISTAAIDHATERAAERGLAVHFIQGDARNIAELGLAEPQFNTIIDCTLFHSLPIDARDDYLRGIHAATNPGGRLYLLVFTTDALPADSPCPVPNLVTDAEIRAAVAKYWTIDAVDPSHVAVRLPDIPGLPAHSFRTDENGLTYLPALLVTAHKTAA</sequence>
<evidence type="ECO:0000313" key="5">
    <source>
        <dbReference type="EMBL" id="ART74312.1"/>
    </source>
</evidence>
<dbReference type="PANTHER" id="PTHR43464:SF19">
    <property type="entry name" value="UBIQUINONE BIOSYNTHESIS O-METHYLTRANSFERASE, MITOCHONDRIAL"/>
    <property type="match status" value="1"/>
</dbReference>
<evidence type="ECO:0000256" key="3">
    <source>
        <dbReference type="ARBA" id="ARBA00022691"/>
    </source>
</evidence>
<evidence type="ECO:0000259" key="4">
    <source>
        <dbReference type="Pfam" id="PF13649"/>
    </source>
</evidence>
<dbReference type="Proteomes" id="UP000195331">
    <property type="component" value="Plasmid unnamed2"/>
</dbReference>
<dbReference type="SUPFAM" id="SSF53335">
    <property type="entry name" value="S-adenosyl-L-methionine-dependent methyltransferases"/>
    <property type="match status" value="1"/>
</dbReference>
<dbReference type="PANTHER" id="PTHR43464">
    <property type="entry name" value="METHYLTRANSFERASE"/>
    <property type="match status" value="1"/>
</dbReference>
<dbReference type="RefSeq" id="WP_232491385.1">
    <property type="nucleotide sequence ID" value="NZ_CP020811.1"/>
</dbReference>
<dbReference type="AlphaFoldDB" id="A0A1Y0CGN4"/>
<dbReference type="EMBL" id="CP020811">
    <property type="protein sequence ID" value="ART74312.1"/>
    <property type="molecule type" value="Genomic_DNA"/>
</dbReference>
<protein>
    <recommendedName>
        <fullName evidence="4">Methyltransferase domain-containing protein</fullName>
    </recommendedName>
</protein>
<evidence type="ECO:0000256" key="2">
    <source>
        <dbReference type="ARBA" id="ARBA00022679"/>
    </source>
</evidence>
<keyword evidence="5" id="KW-0614">Plasmid</keyword>
<dbReference type="KEGG" id="mdx:BTO20_37440"/>
<dbReference type="Pfam" id="PF13649">
    <property type="entry name" value="Methyltransf_25"/>
    <property type="match status" value="1"/>
</dbReference>
<reference evidence="5 6" key="1">
    <citation type="submission" date="2017-04" db="EMBL/GenBank/DDBJ databases">
        <title>Whole Genome Sequence of 1,4-Dioxane Degrading Bacterium Mycobacterium dioxanotrophicus PH-06.</title>
        <authorList>
            <person name="He Y."/>
        </authorList>
    </citation>
    <scope>NUCLEOTIDE SEQUENCE [LARGE SCALE GENOMIC DNA]</scope>
    <source>
        <strain evidence="5 6">PH-06</strain>
        <plasmid evidence="5 6">unnamed2</plasmid>
    </source>
</reference>
<evidence type="ECO:0000313" key="6">
    <source>
        <dbReference type="Proteomes" id="UP000195331"/>
    </source>
</evidence>
<gene>
    <name evidence="5" type="ORF">BTO20_37440</name>
</gene>
<keyword evidence="2" id="KW-0808">Transferase</keyword>
<dbReference type="InterPro" id="IPR041698">
    <property type="entry name" value="Methyltransf_25"/>
</dbReference>
<name>A0A1Y0CGN4_9MYCO</name>
<organism evidence="5 6">
    <name type="scientific">Mycobacterium dioxanotrophicus</name>
    <dbReference type="NCBI Taxonomy" id="482462"/>
    <lineage>
        <taxon>Bacteria</taxon>
        <taxon>Bacillati</taxon>
        <taxon>Actinomycetota</taxon>
        <taxon>Actinomycetes</taxon>
        <taxon>Mycobacteriales</taxon>
        <taxon>Mycobacteriaceae</taxon>
        <taxon>Mycobacterium</taxon>
    </lineage>
</organism>
<dbReference type="CDD" id="cd02440">
    <property type="entry name" value="AdoMet_MTases"/>
    <property type="match status" value="1"/>
</dbReference>
<dbReference type="InterPro" id="IPR029063">
    <property type="entry name" value="SAM-dependent_MTases_sf"/>
</dbReference>
<geneLocation type="plasmid" evidence="5 6">
    <name>unnamed2</name>
</geneLocation>
<evidence type="ECO:0000256" key="1">
    <source>
        <dbReference type="ARBA" id="ARBA00022603"/>
    </source>
</evidence>
<accession>A0A1Y0CGN4</accession>
<dbReference type="GO" id="GO:0008168">
    <property type="term" value="F:methyltransferase activity"/>
    <property type="evidence" value="ECO:0007669"/>
    <property type="project" value="UniProtKB-KW"/>
</dbReference>
<proteinExistence type="predicted"/>
<dbReference type="GO" id="GO:0032259">
    <property type="term" value="P:methylation"/>
    <property type="evidence" value="ECO:0007669"/>
    <property type="project" value="UniProtKB-KW"/>
</dbReference>
<keyword evidence="1" id="KW-0489">Methyltransferase</keyword>
<dbReference type="Gene3D" id="3.40.50.150">
    <property type="entry name" value="Vaccinia Virus protein VP39"/>
    <property type="match status" value="1"/>
</dbReference>
<feature type="domain" description="Methyltransferase" evidence="4">
    <location>
        <begin position="44"/>
        <end position="141"/>
    </location>
</feature>